<dbReference type="EMBL" id="FOCC01000006">
    <property type="protein sequence ID" value="SEM67332.1"/>
    <property type="molecule type" value="Genomic_DNA"/>
</dbReference>
<feature type="transmembrane region" description="Helical" evidence="1">
    <location>
        <begin position="12"/>
        <end position="35"/>
    </location>
</feature>
<gene>
    <name evidence="3" type="ORF">SAMN05216431_106114</name>
</gene>
<evidence type="ECO:0000313" key="3">
    <source>
        <dbReference type="EMBL" id="SEM67332.1"/>
    </source>
</evidence>
<keyword evidence="1" id="KW-0812">Transmembrane</keyword>
<dbReference type="Gene3D" id="3.40.250.10">
    <property type="entry name" value="Rhodanese-like domain"/>
    <property type="match status" value="1"/>
</dbReference>
<evidence type="ECO:0000259" key="2">
    <source>
        <dbReference type="PROSITE" id="PS50206"/>
    </source>
</evidence>
<reference evidence="3 4" key="1">
    <citation type="submission" date="2016-10" db="EMBL/GenBank/DDBJ databases">
        <authorList>
            <person name="Varghese N."/>
            <person name="Submissions S."/>
        </authorList>
    </citation>
    <scope>NUCLEOTIDE SEQUENCE [LARGE SCALE GENOMIC DNA]</scope>
    <source>
        <strain evidence="3 4">WC1T17</strain>
    </source>
</reference>
<accession>A0ABY1ABP4</accession>
<keyword evidence="1" id="KW-0472">Membrane</keyword>
<evidence type="ECO:0000313" key="4">
    <source>
        <dbReference type="Proteomes" id="UP000182089"/>
    </source>
</evidence>
<dbReference type="SMART" id="SM00450">
    <property type="entry name" value="RHOD"/>
    <property type="match status" value="1"/>
</dbReference>
<dbReference type="CDD" id="cd00158">
    <property type="entry name" value="RHOD"/>
    <property type="match status" value="1"/>
</dbReference>
<proteinExistence type="predicted"/>
<dbReference type="PROSITE" id="PS50206">
    <property type="entry name" value="RHODANESE_3"/>
    <property type="match status" value="1"/>
</dbReference>
<comment type="caution">
    <text evidence="3">The sequence shown here is derived from an EMBL/GenBank/DDBJ whole genome shotgun (WGS) entry which is preliminary data.</text>
</comment>
<dbReference type="InterPro" id="IPR001763">
    <property type="entry name" value="Rhodanese-like_dom"/>
</dbReference>
<evidence type="ECO:0000256" key="1">
    <source>
        <dbReference type="SAM" id="Phobius"/>
    </source>
</evidence>
<dbReference type="PANTHER" id="PTHR43031">
    <property type="entry name" value="FAD-DEPENDENT OXIDOREDUCTASE"/>
    <property type="match status" value="1"/>
</dbReference>
<organism evidence="3 4">
    <name type="scientific">Ligilactobacillus ruminis</name>
    <dbReference type="NCBI Taxonomy" id="1623"/>
    <lineage>
        <taxon>Bacteria</taxon>
        <taxon>Bacillati</taxon>
        <taxon>Bacillota</taxon>
        <taxon>Bacilli</taxon>
        <taxon>Lactobacillales</taxon>
        <taxon>Lactobacillaceae</taxon>
        <taxon>Ligilactobacillus</taxon>
    </lineage>
</organism>
<feature type="domain" description="Rhodanese" evidence="2">
    <location>
        <begin position="52"/>
        <end position="138"/>
    </location>
</feature>
<dbReference type="SUPFAM" id="SSF52821">
    <property type="entry name" value="Rhodanese/Cell cycle control phosphatase"/>
    <property type="match status" value="1"/>
</dbReference>
<dbReference type="InterPro" id="IPR050229">
    <property type="entry name" value="GlpE_sulfurtransferase"/>
</dbReference>
<name>A0ABY1ABP4_9LACO</name>
<protein>
    <submittedName>
        <fullName evidence="3">Rhodanese-related sulfurtransferase</fullName>
    </submittedName>
</protein>
<sequence>MYFVLGVAHSVLFYVDIVLIAIILLMVGTQVYWWAKTKTDKRIVENDDFAKGLHRGQIVDLRDEAKFTKEHILGARNMPLMQLKMYQDSLRKDMPVYLYDDSMQTALRAANQLKKQGFTEVYVLKGGYSAWDGKKKVSK</sequence>
<dbReference type="InterPro" id="IPR036873">
    <property type="entry name" value="Rhodanese-like_dom_sf"/>
</dbReference>
<dbReference type="Proteomes" id="UP000182089">
    <property type="component" value="Unassembled WGS sequence"/>
</dbReference>
<dbReference type="PANTHER" id="PTHR43031:SF18">
    <property type="entry name" value="RHODANESE-RELATED SULFURTRANSFERASES"/>
    <property type="match status" value="1"/>
</dbReference>
<dbReference type="Pfam" id="PF00581">
    <property type="entry name" value="Rhodanese"/>
    <property type="match status" value="1"/>
</dbReference>
<keyword evidence="1" id="KW-1133">Transmembrane helix</keyword>